<dbReference type="Proteomes" id="UP001154282">
    <property type="component" value="Unassembled WGS sequence"/>
</dbReference>
<proteinExistence type="inferred from homology"/>
<dbReference type="InterPro" id="IPR027329">
    <property type="entry name" value="TPX2_C"/>
</dbReference>
<feature type="compositionally biased region" description="Polar residues" evidence="6">
    <location>
        <begin position="288"/>
        <end position="312"/>
    </location>
</feature>
<feature type="compositionally biased region" description="Basic and acidic residues" evidence="6">
    <location>
        <begin position="218"/>
        <end position="227"/>
    </location>
</feature>
<sequence>MGESIVAASWNDGDKTATSASNPGLEVSVSFGRFENDSLSWEKWSTFSPNKYLEEVEKCATPGSVAQKKAYFEAHYKRIAARKAELLDQERQLEQQQVLRSGDQDGGDLVESGCEVGDQYYDGNSDPGFMPEIVKANESDDEYDYDEHGEDPPMDTQPLVNSVKELREVEEGLNGSTESSELYKQELAASVEKPEIQPIESQEVKEEESLAAAAMKEQSVKLDHKPESSPVMKQQKVKLHHQTKPSPKVTPMNKVKETPIVKKKPASPANQRPQSYTPRVKKPVSATGPMSSYSRSSTKKANLTSVPKSKSPVTVEKKRVAPKSLHLSINVDTPKSDLPPRAPALASTARKSLIMEKMGDKDIVKRAFKTFQNSYNKSSPHQEMTSGAKQVASTRSEVKVSNSTTPRRENGGSYKAGDADKRYAKAAPSFGLKSDERAERRKEFLRRLEEKSSAKEAESVRLRTKSKEKDAEIKKLRQSLAFKATPMPGGFKNTQDIDSQPLITTEEVRNQTKFVEEQMLDGGKLVWFILLLRRSRMLLQLCLAG</sequence>
<keyword evidence="5" id="KW-0206">Cytoskeleton</keyword>
<evidence type="ECO:0000256" key="1">
    <source>
        <dbReference type="ARBA" id="ARBA00004245"/>
    </source>
</evidence>
<evidence type="ECO:0000256" key="4">
    <source>
        <dbReference type="ARBA" id="ARBA00022701"/>
    </source>
</evidence>
<comment type="caution">
    <text evidence="8">The sequence shown here is derived from an EMBL/GenBank/DDBJ whole genome shotgun (WGS) entry which is preliminary data.</text>
</comment>
<evidence type="ECO:0000256" key="2">
    <source>
        <dbReference type="ARBA" id="ARBA00005885"/>
    </source>
</evidence>
<dbReference type="EMBL" id="CAMGYJ010000002">
    <property type="protein sequence ID" value="CAI0386536.1"/>
    <property type="molecule type" value="Genomic_DNA"/>
</dbReference>
<gene>
    <name evidence="8" type="ORF">LITE_LOCUS5148</name>
</gene>
<evidence type="ECO:0000256" key="3">
    <source>
        <dbReference type="ARBA" id="ARBA00022490"/>
    </source>
</evidence>
<name>A0AAV0HML7_9ROSI</name>
<dbReference type="PANTHER" id="PTHR47286:SF2">
    <property type="entry name" value="F3I6.9 PROTEIN"/>
    <property type="match status" value="1"/>
</dbReference>
<accession>A0AAV0HML7</accession>
<feature type="region of interest" description="Disordered" evidence="6">
    <location>
        <begin position="194"/>
        <end position="319"/>
    </location>
</feature>
<feature type="compositionally biased region" description="Polar residues" evidence="6">
    <location>
        <begin position="374"/>
        <end position="405"/>
    </location>
</feature>
<dbReference type="AlphaFoldDB" id="A0AAV0HML7"/>
<keyword evidence="9" id="KW-1185">Reference proteome</keyword>
<feature type="region of interest" description="Disordered" evidence="6">
    <location>
        <begin position="98"/>
        <end position="132"/>
    </location>
</feature>
<evidence type="ECO:0000259" key="7">
    <source>
        <dbReference type="Pfam" id="PF06886"/>
    </source>
</evidence>
<protein>
    <recommendedName>
        <fullName evidence="7">TPX2 C-terminal domain-containing protein</fullName>
    </recommendedName>
</protein>
<comment type="similarity">
    <text evidence="2">Belongs to the TPX2 family.</text>
</comment>
<dbReference type="PANTHER" id="PTHR47286">
    <property type="entry name" value="F3I6.9 PROTEIN"/>
    <property type="match status" value="1"/>
</dbReference>
<feature type="domain" description="TPX2 C-terminal" evidence="7">
    <location>
        <begin position="430"/>
        <end position="494"/>
    </location>
</feature>
<organism evidence="8 9">
    <name type="scientific">Linum tenue</name>
    <dbReference type="NCBI Taxonomy" id="586396"/>
    <lineage>
        <taxon>Eukaryota</taxon>
        <taxon>Viridiplantae</taxon>
        <taxon>Streptophyta</taxon>
        <taxon>Embryophyta</taxon>
        <taxon>Tracheophyta</taxon>
        <taxon>Spermatophyta</taxon>
        <taxon>Magnoliopsida</taxon>
        <taxon>eudicotyledons</taxon>
        <taxon>Gunneridae</taxon>
        <taxon>Pentapetalae</taxon>
        <taxon>rosids</taxon>
        <taxon>fabids</taxon>
        <taxon>Malpighiales</taxon>
        <taxon>Linaceae</taxon>
        <taxon>Linum</taxon>
    </lineage>
</organism>
<keyword evidence="3" id="KW-0963">Cytoplasm</keyword>
<evidence type="ECO:0000313" key="9">
    <source>
        <dbReference type="Proteomes" id="UP001154282"/>
    </source>
</evidence>
<feature type="region of interest" description="Disordered" evidence="6">
    <location>
        <begin position="374"/>
        <end position="420"/>
    </location>
</feature>
<feature type="compositionally biased region" description="Polar residues" evidence="6">
    <location>
        <begin position="268"/>
        <end position="277"/>
    </location>
</feature>
<reference evidence="8" key="1">
    <citation type="submission" date="2022-08" db="EMBL/GenBank/DDBJ databases">
        <authorList>
            <person name="Gutierrez-Valencia J."/>
        </authorList>
    </citation>
    <scope>NUCLEOTIDE SEQUENCE</scope>
</reference>
<evidence type="ECO:0000256" key="5">
    <source>
        <dbReference type="ARBA" id="ARBA00023212"/>
    </source>
</evidence>
<dbReference type="GO" id="GO:0005874">
    <property type="term" value="C:microtubule"/>
    <property type="evidence" value="ECO:0007669"/>
    <property type="project" value="UniProtKB-KW"/>
</dbReference>
<dbReference type="Pfam" id="PF06886">
    <property type="entry name" value="TPX2"/>
    <property type="match status" value="1"/>
</dbReference>
<evidence type="ECO:0000313" key="8">
    <source>
        <dbReference type="EMBL" id="CAI0386536.1"/>
    </source>
</evidence>
<comment type="subcellular location">
    <subcellularLocation>
        <location evidence="1">Cytoplasm</location>
        <location evidence="1">Cytoskeleton</location>
    </subcellularLocation>
</comment>
<feature type="region of interest" description="Disordered" evidence="6">
    <location>
        <begin position="1"/>
        <end position="22"/>
    </location>
</feature>
<evidence type="ECO:0000256" key="6">
    <source>
        <dbReference type="SAM" id="MobiDB-lite"/>
    </source>
</evidence>
<keyword evidence="4" id="KW-0493">Microtubule</keyword>